<feature type="region of interest" description="Disordered" evidence="1">
    <location>
        <begin position="1"/>
        <end position="69"/>
    </location>
</feature>
<protein>
    <submittedName>
        <fullName evidence="2">Uncharacterized protein</fullName>
    </submittedName>
</protein>
<evidence type="ECO:0000313" key="3">
    <source>
        <dbReference type="EMBL" id="CAF4147877.1"/>
    </source>
</evidence>
<sequence>AAAGGRNPAGPATAAAGVKPPEAPATATAASGSNKIFTQKDTKSSSKDSQSSFGSKLKSLKDRIMRKDK</sequence>
<name>A0A8S2F690_9BILA</name>
<feature type="non-terminal residue" evidence="2">
    <location>
        <position position="69"/>
    </location>
</feature>
<evidence type="ECO:0000256" key="1">
    <source>
        <dbReference type="SAM" id="MobiDB-lite"/>
    </source>
</evidence>
<dbReference type="AlphaFoldDB" id="A0A8S2F690"/>
<organism evidence="2 4">
    <name type="scientific">Didymodactylos carnosus</name>
    <dbReference type="NCBI Taxonomy" id="1234261"/>
    <lineage>
        <taxon>Eukaryota</taxon>
        <taxon>Metazoa</taxon>
        <taxon>Spiralia</taxon>
        <taxon>Gnathifera</taxon>
        <taxon>Rotifera</taxon>
        <taxon>Eurotatoria</taxon>
        <taxon>Bdelloidea</taxon>
        <taxon>Philodinida</taxon>
        <taxon>Philodinidae</taxon>
        <taxon>Didymodactylos</taxon>
    </lineage>
</organism>
<evidence type="ECO:0000313" key="2">
    <source>
        <dbReference type="EMBL" id="CAF1336660.1"/>
    </source>
</evidence>
<evidence type="ECO:0000313" key="4">
    <source>
        <dbReference type="Proteomes" id="UP000677228"/>
    </source>
</evidence>
<feature type="compositionally biased region" description="Low complexity" evidence="1">
    <location>
        <begin position="47"/>
        <end position="56"/>
    </location>
</feature>
<feature type="compositionally biased region" description="Basic and acidic residues" evidence="1">
    <location>
        <begin position="59"/>
        <end position="69"/>
    </location>
</feature>
<accession>A0A8S2F690</accession>
<reference evidence="2" key="1">
    <citation type="submission" date="2021-02" db="EMBL/GenBank/DDBJ databases">
        <authorList>
            <person name="Nowell W R."/>
        </authorList>
    </citation>
    <scope>NUCLEOTIDE SEQUENCE</scope>
</reference>
<dbReference type="Proteomes" id="UP000682733">
    <property type="component" value="Unassembled WGS sequence"/>
</dbReference>
<proteinExistence type="predicted"/>
<dbReference type="EMBL" id="CAJNOK010021728">
    <property type="protein sequence ID" value="CAF1336660.1"/>
    <property type="molecule type" value="Genomic_DNA"/>
</dbReference>
<gene>
    <name evidence="2" type="ORF">OVA965_LOCUS30144</name>
    <name evidence="3" type="ORF">TMI583_LOCUS30936</name>
</gene>
<dbReference type="EMBL" id="CAJOBA010043345">
    <property type="protein sequence ID" value="CAF4147877.1"/>
    <property type="molecule type" value="Genomic_DNA"/>
</dbReference>
<dbReference type="Proteomes" id="UP000677228">
    <property type="component" value="Unassembled WGS sequence"/>
</dbReference>
<comment type="caution">
    <text evidence="2">The sequence shown here is derived from an EMBL/GenBank/DDBJ whole genome shotgun (WGS) entry which is preliminary data.</text>
</comment>
<feature type="compositionally biased region" description="Low complexity" evidence="1">
    <location>
        <begin position="1"/>
        <end position="30"/>
    </location>
</feature>